<proteinExistence type="predicted"/>
<reference evidence="4" key="3">
    <citation type="submission" date="2024-02" db="EMBL/GenBank/DDBJ databases">
        <title>Comparative genomics of Cryptococcus and Kwoniella reveals pathogenesis evolution and contrasting modes of karyotype evolution via chromosome fusion or intercentromeric recombination.</title>
        <authorList>
            <person name="Coelho M.A."/>
            <person name="David-Palma M."/>
            <person name="Shea T."/>
            <person name="Bowers K."/>
            <person name="McGinley-Smith S."/>
            <person name="Mohammad A.W."/>
            <person name="Gnirke A."/>
            <person name="Yurkov A.M."/>
            <person name="Nowrousian M."/>
            <person name="Sun S."/>
            <person name="Cuomo C.A."/>
            <person name="Heitman J."/>
        </authorList>
    </citation>
    <scope>NUCLEOTIDE SEQUENCE</scope>
    <source>
        <strain evidence="4">CBS 10117</strain>
    </source>
</reference>
<dbReference type="RefSeq" id="XP_018261856.1">
    <property type="nucleotide sequence ID" value="XM_018409583.1"/>
</dbReference>
<dbReference type="Proteomes" id="UP000078595">
    <property type="component" value="Chromosome 7"/>
</dbReference>
<dbReference type="OrthoDB" id="2563964at2759"/>
<sequence length="242" mass="27190">MFAMSSLTILLFQMSALLMPGASAQGTGGVITPLDLDIGPWTSWSDYPNSNKTTYGPTKLYSEIKGVNTAQTFNFDVYEKTASAGDDFHTDKDPYWSMVCAAIVVNDDSKGPSHIVMSREKPWVSGNIAKNIWFSCDKGYYKCHRDKCEGEYAMPTESIDIVRQVLLANARSDLPDLSDDWRTEQIFFLAFGRGIRWGSKWTQRSGWLRRGLFFSMFIVSAVIAMNAVWGYSLTFALMAKRS</sequence>
<feature type="signal peptide" evidence="2">
    <location>
        <begin position="1"/>
        <end position="24"/>
    </location>
</feature>
<protein>
    <submittedName>
        <fullName evidence="3">Uncharacterized protein</fullName>
    </submittedName>
</protein>
<evidence type="ECO:0000256" key="2">
    <source>
        <dbReference type="SAM" id="SignalP"/>
    </source>
</evidence>
<organism evidence="3">
    <name type="scientific">Kwoniella dejecticola CBS 10117</name>
    <dbReference type="NCBI Taxonomy" id="1296121"/>
    <lineage>
        <taxon>Eukaryota</taxon>
        <taxon>Fungi</taxon>
        <taxon>Dikarya</taxon>
        <taxon>Basidiomycota</taxon>
        <taxon>Agaricomycotina</taxon>
        <taxon>Tremellomycetes</taxon>
        <taxon>Tremellales</taxon>
        <taxon>Cryptococcaceae</taxon>
        <taxon>Kwoniella</taxon>
    </lineage>
</organism>
<keyword evidence="1" id="KW-0812">Transmembrane</keyword>
<gene>
    <name evidence="3" type="ORF">I303_06301</name>
    <name evidence="4" type="ORF">I303_106282</name>
</gene>
<dbReference type="KEGG" id="kdj:28970000"/>
<reference evidence="3" key="1">
    <citation type="submission" date="2013-07" db="EMBL/GenBank/DDBJ databases">
        <title>The Genome Sequence of Cryptococcus dejecticola CBS10117.</title>
        <authorList>
            <consortium name="The Broad Institute Genome Sequencing Platform"/>
            <person name="Cuomo C."/>
            <person name="Litvintseva A."/>
            <person name="Chen Y."/>
            <person name="Heitman J."/>
            <person name="Sun S."/>
            <person name="Springer D."/>
            <person name="Dromer F."/>
            <person name="Young S.K."/>
            <person name="Zeng Q."/>
            <person name="Gargeya S."/>
            <person name="Fitzgerald M."/>
            <person name="Abouelleil A."/>
            <person name="Alvarado L."/>
            <person name="Berlin A.M."/>
            <person name="Chapman S.B."/>
            <person name="Dewar J."/>
            <person name="Goldberg J."/>
            <person name="Griggs A."/>
            <person name="Gujja S."/>
            <person name="Hansen M."/>
            <person name="Howarth C."/>
            <person name="Imamovic A."/>
            <person name="Larimer J."/>
            <person name="McCowan C."/>
            <person name="Murphy C."/>
            <person name="Pearson M."/>
            <person name="Priest M."/>
            <person name="Roberts A."/>
            <person name="Saif S."/>
            <person name="Shea T."/>
            <person name="Sykes S."/>
            <person name="Wortman J."/>
            <person name="Nusbaum C."/>
            <person name="Birren B."/>
        </authorList>
    </citation>
    <scope>NUCLEOTIDE SEQUENCE [LARGE SCALE GENOMIC DNA]</scope>
    <source>
        <strain evidence="3">CBS 10117</strain>
    </source>
</reference>
<feature type="transmembrane region" description="Helical" evidence="1">
    <location>
        <begin position="212"/>
        <end position="239"/>
    </location>
</feature>
<dbReference type="AlphaFoldDB" id="A0A1A6A1T8"/>
<name>A0A1A6A1T8_9TREE</name>
<evidence type="ECO:0000313" key="4">
    <source>
        <dbReference type="EMBL" id="WWC63677.1"/>
    </source>
</evidence>
<accession>A0A1A6A1T8</accession>
<keyword evidence="1" id="KW-0472">Membrane</keyword>
<evidence type="ECO:0000313" key="3">
    <source>
        <dbReference type="EMBL" id="OBR84014.1"/>
    </source>
</evidence>
<feature type="chain" id="PRO_5008342030" evidence="2">
    <location>
        <begin position="25"/>
        <end position="242"/>
    </location>
</feature>
<evidence type="ECO:0000313" key="5">
    <source>
        <dbReference type="Proteomes" id="UP000078595"/>
    </source>
</evidence>
<keyword evidence="2" id="KW-0732">Signal</keyword>
<evidence type="ECO:0000256" key="1">
    <source>
        <dbReference type="SAM" id="Phobius"/>
    </source>
</evidence>
<dbReference type="VEuPathDB" id="FungiDB:I303_06301"/>
<dbReference type="EMBL" id="KI894033">
    <property type="protein sequence ID" value="OBR84014.1"/>
    <property type="molecule type" value="Genomic_DNA"/>
</dbReference>
<dbReference type="EMBL" id="CP144536">
    <property type="protein sequence ID" value="WWC63677.1"/>
    <property type="molecule type" value="Genomic_DNA"/>
</dbReference>
<dbReference type="GeneID" id="28970000"/>
<reference evidence="4" key="2">
    <citation type="submission" date="2013-07" db="EMBL/GenBank/DDBJ databases">
        <authorList>
            <consortium name="The Broad Institute Genome Sequencing Platform"/>
            <person name="Cuomo C."/>
            <person name="Litvintseva A."/>
            <person name="Chen Y."/>
            <person name="Heitman J."/>
            <person name="Sun S."/>
            <person name="Springer D."/>
            <person name="Dromer F."/>
            <person name="Young S.K."/>
            <person name="Zeng Q."/>
            <person name="Gargeya S."/>
            <person name="Fitzgerald M."/>
            <person name="Abouelleil A."/>
            <person name="Alvarado L."/>
            <person name="Berlin A.M."/>
            <person name="Chapman S.B."/>
            <person name="Dewar J."/>
            <person name="Goldberg J."/>
            <person name="Griggs A."/>
            <person name="Gujja S."/>
            <person name="Hansen M."/>
            <person name="Howarth C."/>
            <person name="Imamovic A."/>
            <person name="Larimer J."/>
            <person name="McCowan C."/>
            <person name="Murphy C."/>
            <person name="Pearson M."/>
            <person name="Priest M."/>
            <person name="Roberts A."/>
            <person name="Saif S."/>
            <person name="Shea T."/>
            <person name="Sykes S."/>
            <person name="Wortman J."/>
            <person name="Nusbaum C."/>
            <person name="Birren B."/>
        </authorList>
    </citation>
    <scope>NUCLEOTIDE SEQUENCE</scope>
    <source>
        <strain evidence="4">CBS 10117</strain>
    </source>
</reference>
<keyword evidence="5" id="KW-1185">Reference proteome</keyword>
<keyword evidence="1" id="KW-1133">Transmembrane helix</keyword>